<evidence type="ECO:0000313" key="2">
    <source>
        <dbReference type="Proteomes" id="UP000265619"/>
    </source>
</evidence>
<sequence>MLRRGVASVDYFFVIHVAGDWRSGFLESLHASQLTGIAGSVVDADAFSAAREVEQLIEGDLS</sequence>
<protein>
    <submittedName>
        <fullName evidence="1">Uncharacterized protein</fullName>
    </submittedName>
</protein>
<dbReference type="AlphaFoldDB" id="A0A9X8D4G3"/>
<dbReference type="Proteomes" id="UP000265619">
    <property type="component" value="Unassembled WGS sequence"/>
</dbReference>
<gene>
    <name evidence="1" type="ORF">D3H34_15680</name>
</gene>
<keyword evidence="2" id="KW-1185">Reference proteome</keyword>
<reference evidence="1 2" key="1">
    <citation type="submission" date="2018-09" db="EMBL/GenBank/DDBJ databases">
        <title>Acidovorax cavernicola nov. sp. isolated from Gruta de las Maravillas (Aracena, Spain).</title>
        <authorList>
            <person name="Jurado V."/>
            <person name="Gutierrez-Patricio S."/>
            <person name="Gonzalez-Pimentel J.L."/>
            <person name="Miller A.Z."/>
            <person name="Laiz L."/>
            <person name="Saiz-Jimenez C."/>
        </authorList>
    </citation>
    <scope>NUCLEOTIDE SEQUENCE [LARGE SCALE GENOMIC DNA]</scope>
    <source>
        <strain evidence="1 2">1011MAR4D40.2</strain>
    </source>
</reference>
<dbReference type="EMBL" id="QXMN01000018">
    <property type="protein sequence ID" value="RIX78847.1"/>
    <property type="molecule type" value="Genomic_DNA"/>
</dbReference>
<evidence type="ECO:0000313" key="1">
    <source>
        <dbReference type="EMBL" id="RIX78847.1"/>
    </source>
</evidence>
<organism evidence="1 2">
    <name type="scientific">Acidovorax cavernicola</name>
    <dbReference type="NCBI Taxonomy" id="1675792"/>
    <lineage>
        <taxon>Bacteria</taxon>
        <taxon>Pseudomonadati</taxon>
        <taxon>Pseudomonadota</taxon>
        <taxon>Betaproteobacteria</taxon>
        <taxon>Burkholderiales</taxon>
        <taxon>Comamonadaceae</taxon>
        <taxon>Acidovorax</taxon>
    </lineage>
</organism>
<proteinExistence type="predicted"/>
<name>A0A9X8D4G3_9BURK</name>
<accession>A0A9X8D4G3</accession>
<comment type="caution">
    <text evidence="1">The sequence shown here is derived from an EMBL/GenBank/DDBJ whole genome shotgun (WGS) entry which is preliminary data.</text>
</comment>